<dbReference type="Pfam" id="PF13716">
    <property type="entry name" value="CRAL_TRIO_2"/>
    <property type="match status" value="1"/>
</dbReference>
<dbReference type="EMBL" id="JAIWQS010000011">
    <property type="protein sequence ID" value="KAJ8751458.1"/>
    <property type="molecule type" value="Genomic_DNA"/>
</dbReference>
<dbReference type="InterPro" id="IPR001251">
    <property type="entry name" value="CRAL-TRIO_dom"/>
</dbReference>
<name>A0AAV8SHJ3_9ROSI</name>
<dbReference type="Proteomes" id="UP001159364">
    <property type="component" value="Linkage Group LG11"/>
</dbReference>
<dbReference type="InterPro" id="IPR036865">
    <property type="entry name" value="CRAL-TRIO_dom_sf"/>
</dbReference>
<evidence type="ECO:0000313" key="2">
    <source>
        <dbReference type="EMBL" id="KAJ8751458.1"/>
    </source>
</evidence>
<dbReference type="PANTHER" id="PTHR48411:SF1">
    <property type="entry name" value="OS01G0948300 PROTEIN"/>
    <property type="match status" value="1"/>
</dbReference>
<reference evidence="2 3" key="1">
    <citation type="submission" date="2021-09" db="EMBL/GenBank/DDBJ databases">
        <title>Genomic insights and catalytic innovation underlie evolution of tropane alkaloids biosynthesis.</title>
        <authorList>
            <person name="Wang Y.-J."/>
            <person name="Tian T."/>
            <person name="Huang J.-P."/>
            <person name="Huang S.-X."/>
        </authorList>
    </citation>
    <scope>NUCLEOTIDE SEQUENCE [LARGE SCALE GENOMIC DNA]</scope>
    <source>
        <strain evidence="2">KIB-2018</strain>
        <tissue evidence="2">Leaf</tissue>
    </source>
</reference>
<sequence>MSRKIFKLNLKSLNITKITIYFIHPNLQARIFLATFGCLHFIVGRLCGKLKYINMLNYLWEHVRRKEIKVPGFVI</sequence>
<protein>
    <recommendedName>
        <fullName evidence="1">CRAL-TRIO domain-containing protein</fullName>
    </recommendedName>
</protein>
<proteinExistence type="predicted"/>
<keyword evidence="3" id="KW-1185">Reference proteome</keyword>
<comment type="caution">
    <text evidence="2">The sequence shown here is derived from an EMBL/GenBank/DDBJ whole genome shotgun (WGS) entry which is preliminary data.</text>
</comment>
<dbReference type="PANTHER" id="PTHR48411">
    <property type="entry name" value="OS01G0948300 PROTEIN"/>
    <property type="match status" value="1"/>
</dbReference>
<dbReference type="Gene3D" id="3.40.525.10">
    <property type="entry name" value="CRAL-TRIO lipid binding domain"/>
    <property type="match status" value="1"/>
</dbReference>
<evidence type="ECO:0000313" key="3">
    <source>
        <dbReference type="Proteomes" id="UP001159364"/>
    </source>
</evidence>
<gene>
    <name evidence="2" type="ORF">K2173_016669</name>
</gene>
<dbReference type="AlphaFoldDB" id="A0AAV8SHJ3"/>
<organism evidence="2 3">
    <name type="scientific">Erythroxylum novogranatense</name>
    <dbReference type="NCBI Taxonomy" id="1862640"/>
    <lineage>
        <taxon>Eukaryota</taxon>
        <taxon>Viridiplantae</taxon>
        <taxon>Streptophyta</taxon>
        <taxon>Embryophyta</taxon>
        <taxon>Tracheophyta</taxon>
        <taxon>Spermatophyta</taxon>
        <taxon>Magnoliopsida</taxon>
        <taxon>eudicotyledons</taxon>
        <taxon>Gunneridae</taxon>
        <taxon>Pentapetalae</taxon>
        <taxon>rosids</taxon>
        <taxon>fabids</taxon>
        <taxon>Malpighiales</taxon>
        <taxon>Erythroxylaceae</taxon>
        <taxon>Erythroxylum</taxon>
    </lineage>
</organism>
<accession>A0AAV8SHJ3</accession>
<evidence type="ECO:0000259" key="1">
    <source>
        <dbReference type="Pfam" id="PF13716"/>
    </source>
</evidence>
<feature type="domain" description="CRAL-TRIO" evidence="1">
    <location>
        <begin position="18"/>
        <end position="74"/>
    </location>
</feature>